<name>A0A561E1E1_9MICO</name>
<dbReference type="RefSeq" id="WP_170226611.1">
    <property type="nucleotide sequence ID" value="NZ_VIVQ01000003.1"/>
</dbReference>
<comment type="caution">
    <text evidence="2">The sequence shown here is derived from an EMBL/GenBank/DDBJ whole genome shotgun (WGS) entry which is preliminary data.</text>
</comment>
<keyword evidence="1" id="KW-1133">Transmembrane helix</keyword>
<keyword evidence="1" id="KW-0812">Transmembrane</keyword>
<evidence type="ECO:0000313" key="3">
    <source>
        <dbReference type="Proteomes" id="UP000318297"/>
    </source>
</evidence>
<evidence type="ECO:0000256" key="1">
    <source>
        <dbReference type="SAM" id="Phobius"/>
    </source>
</evidence>
<accession>A0A561E1E1</accession>
<reference evidence="2 3" key="1">
    <citation type="submission" date="2019-06" db="EMBL/GenBank/DDBJ databases">
        <title>Sequencing the genomes of 1000 actinobacteria strains.</title>
        <authorList>
            <person name="Klenk H.-P."/>
        </authorList>
    </citation>
    <scope>NUCLEOTIDE SEQUENCE [LARGE SCALE GENOMIC DNA]</scope>
    <source>
        <strain evidence="2 3">DSM 19560</strain>
    </source>
</reference>
<gene>
    <name evidence="2" type="ORF">BKA23_3127</name>
</gene>
<dbReference type="AlphaFoldDB" id="A0A561E1E1"/>
<evidence type="ECO:0000313" key="2">
    <source>
        <dbReference type="EMBL" id="TWE09424.1"/>
    </source>
</evidence>
<dbReference type="Proteomes" id="UP000318297">
    <property type="component" value="Unassembled WGS sequence"/>
</dbReference>
<sequence>MITIDKLQARALRALYAARARVAEAHQERERGDVPGWVLITIMTAGMVTVLWTLAQDTLTGMFSDAVGKVTGDGAG</sequence>
<dbReference type="EMBL" id="VIVQ01000003">
    <property type="protein sequence ID" value="TWE09424.1"/>
    <property type="molecule type" value="Genomic_DNA"/>
</dbReference>
<keyword evidence="1" id="KW-0472">Membrane</keyword>
<keyword evidence="3" id="KW-1185">Reference proteome</keyword>
<organism evidence="2 3">
    <name type="scientific">Rudaeicoccus suwonensis</name>
    <dbReference type="NCBI Taxonomy" id="657409"/>
    <lineage>
        <taxon>Bacteria</taxon>
        <taxon>Bacillati</taxon>
        <taxon>Actinomycetota</taxon>
        <taxon>Actinomycetes</taxon>
        <taxon>Micrococcales</taxon>
        <taxon>Dermacoccaceae</taxon>
        <taxon>Rudaeicoccus</taxon>
    </lineage>
</organism>
<proteinExistence type="predicted"/>
<protein>
    <submittedName>
        <fullName evidence="2">Uncharacterized protein</fullName>
    </submittedName>
</protein>
<feature type="transmembrane region" description="Helical" evidence="1">
    <location>
        <begin position="36"/>
        <end position="55"/>
    </location>
</feature>